<feature type="region of interest" description="Disordered" evidence="5">
    <location>
        <begin position="207"/>
        <end position="233"/>
    </location>
</feature>
<keyword evidence="8" id="KW-1185">Reference proteome</keyword>
<dbReference type="PRINTS" id="PR00455">
    <property type="entry name" value="HTHTETR"/>
</dbReference>
<reference evidence="7 8" key="1">
    <citation type="submission" date="2024-06" db="EMBL/GenBank/DDBJ databases">
        <title>The Natural Products Discovery Center: Release of the First 8490 Sequenced Strains for Exploring Actinobacteria Biosynthetic Diversity.</title>
        <authorList>
            <person name="Kalkreuter E."/>
            <person name="Kautsar S.A."/>
            <person name="Yang D."/>
            <person name="Bader C.D."/>
            <person name="Teijaro C.N."/>
            <person name="Fluegel L."/>
            <person name="Davis C.M."/>
            <person name="Simpson J.R."/>
            <person name="Lauterbach L."/>
            <person name="Steele A.D."/>
            <person name="Gui C."/>
            <person name="Meng S."/>
            <person name="Li G."/>
            <person name="Viehrig K."/>
            <person name="Ye F."/>
            <person name="Su P."/>
            <person name="Kiefer A.F."/>
            <person name="Nichols A."/>
            <person name="Cepeda A.J."/>
            <person name="Yan W."/>
            <person name="Fan B."/>
            <person name="Jiang Y."/>
            <person name="Adhikari A."/>
            <person name="Zheng C.-J."/>
            <person name="Schuster L."/>
            <person name="Cowan T.M."/>
            <person name="Smanski M.J."/>
            <person name="Chevrette M.G."/>
            <person name="De Carvalho L.P.S."/>
            <person name="Shen B."/>
        </authorList>
    </citation>
    <scope>NUCLEOTIDE SEQUENCE [LARGE SCALE GENOMIC DNA]</scope>
    <source>
        <strain evidence="7 8">NPDC046838</strain>
    </source>
</reference>
<evidence type="ECO:0000256" key="2">
    <source>
        <dbReference type="ARBA" id="ARBA00023125"/>
    </source>
</evidence>
<accession>A0ABV3BYP5</accession>
<dbReference type="InterPro" id="IPR001647">
    <property type="entry name" value="HTH_TetR"/>
</dbReference>
<feature type="domain" description="HTH tetR-type" evidence="6">
    <location>
        <begin position="8"/>
        <end position="68"/>
    </location>
</feature>
<dbReference type="InterPro" id="IPR009057">
    <property type="entry name" value="Homeodomain-like_sf"/>
</dbReference>
<gene>
    <name evidence="7" type="ORF">ABZ921_36405</name>
</gene>
<dbReference type="SUPFAM" id="SSF46689">
    <property type="entry name" value="Homeodomain-like"/>
    <property type="match status" value="1"/>
</dbReference>
<dbReference type="InterPro" id="IPR050109">
    <property type="entry name" value="HTH-type_TetR-like_transc_reg"/>
</dbReference>
<evidence type="ECO:0000313" key="8">
    <source>
        <dbReference type="Proteomes" id="UP001551176"/>
    </source>
</evidence>
<dbReference type="Proteomes" id="UP001551176">
    <property type="component" value="Unassembled WGS sequence"/>
</dbReference>
<dbReference type="RefSeq" id="WP_359357103.1">
    <property type="nucleotide sequence ID" value="NZ_JBEYXV010000024.1"/>
</dbReference>
<dbReference type="Pfam" id="PF00440">
    <property type="entry name" value="TetR_N"/>
    <property type="match status" value="1"/>
</dbReference>
<evidence type="ECO:0000256" key="4">
    <source>
        <dbReference type="PROSITE-ProRule" id="PRU00335"/>
    </source>
</evidence>
<evidence type="ECO:0000313" key="7">
    <source>
        <dbReference type="EMBL" id="MEU6826126.1"/>
    </source>
</evidence>
<proteinExistence type="predicted"/>
<evidence type="ECO:0000256" key="5">
    <source>
        <dbReference type="SAM" id="MobiDB-lite"/>
    </source>
</evidence>
<keyword evidence="3" id="KW-0804">Transcription</keyword>
<dbReference type="PANTHER" id="PTHR30055:SF234">
    <property type="entry name" value="HTH-TYPE TRANSCRIPTIONAL REGULATOR BETI"/>
    <property type="match status" value="1"/>
</dbReference>
<dbReference type="Gene3D" id="1.10.357.10">
    <property type="entry name" value="Tetracycline Repressor, domain 2"/>
    <property type="match status" value="1"/>
</dbReference>
<organism evidence="7 8">
    <name type="scientific">Streptomyces atriruber</name>
    <dbReference type="NCBI Taxonomy" id="545121"/>
    <lineage>
        <taxon>Bacteria</taxon>
        <taxon>Bacillati</taxon>
        <taxon>Actinomycetota</taxon>
        <taxon>Actinomycetes</taxon>
        <taxon>Kitasatosporales</taxon>
        <taxon>Streptomycetaceae</taxon>
        <taxon>Streptomyces</taxon>
    </lineage>
</organism>
<feature type="DNA-binding region" description="H-T-H motif" evidence="4">
    <location>
        <begin position="31"/>
        <end position="50"/>
    </location>
</feature>
<keyword evidence="2 4" id="KW-0238">DNA-binding</keyword>
<evidence type="ECO:0000256" key="1">
    <source>
        <dbReference type="ARBA" id="ARBA00023015"/>
    </source>
</evidence>
<dbReference type="PROSITE" id="PS50977">
    <property type="entry name" value="HTH_TETR_2"/>
    <property type="match status" value="1"/>
</dbReference>
<dbReference type="PANTHER" id="PTHR30055">
    <property type="entry name" value="HTH-TYPE TRANSCRIPTIONAL REGULATOR RUTR"/>
    <property type="match status" value="1"/>
</dbReference>
<dbReference type="EMBL" id="JBEYXV010000024">
    <property type="protein sequence ID" value="MEU6826126.1"/>
    <property type="molecule type" value="Genomic_DNA"/>
</dbReference>
<name>A0ABV3BYP5_9ACTN</name>
<comment type="caution">
    <text evidence="7">The sequence shown here is derived from an EMBL/GenBank/DDBJ whole genome shotgun (WGS) entry which is preliminary data.</text>
</comment>
<sequence length="233" mass="24877">MSTSVRGYSTRARLLDAAEHLLRERGLAGATTKAIAADAECSEAALYKHFSGKGELLGTLLRERLPAAGPLLAGAVRDEDAEACCVRLVRQLVWYYEQSVPLIGALFADRALLTGLRPLPYGTAAAPDELLEAVVRHLQALRECGRIRADADVRAAGALLLGVCFQRATLTQVAPGGWPWSTEEFTAVVGRTVAASLTARTARTARAVPGPGLPRRTRHETVAEPAAPCKELE</sequence>
<protein>
    <submittedName>
        <fullName evidence="7">TetR/AcrR family transcriptional regulator</fullName>
    </submittedName>
</protein>
<evidence type="ECO:0000256" key="3">
    <source>
        <dbReference type="ARBA" id="ARBA00023163"/>
    </source>
</evidence>
<keyword evidence="1" id="KW-0805">Transcription regulation</keyword>
<evidence type="ECO:0000259" key="6">
    <source>
        <dbReference type="PROSITE" id="PS50977"/>
    </source>
</evidence>